<dbReference type="GO" id="GO:0046325">
    <property type="term" value="P:negative regulation of D-glucose import"/>
    <property type="evidence" value="ECO:0007669"/>
    <property type="project" value="InterPro"/>
</dbReference>
<dbReference type="Pfam" id="PF15894">
    <property type="entry name" value="SgrT"/>
    <property type="match status" value="1"/>
</dbReference>
<dbReference type="AlphaFoldDB" id="A0AAW7K3P8"/>
<evidence type="ECO:0000313" key="1">
    <source>
        <dbReference type="EMBL" id="MDN0088172.1"/>
    </source>
</evidence>
<gene>
    <name evidence="1" type="primary">sgrT</name>
    <name evidence="1" type="ORF">QVN42_12365</name>
</gene>
<organism evidence="1 2">
    <name type="scientific">Yersinia nurmii</name>
    <dbReference type="NCBI Taxonomy" id="685706"/>
    <lineage>
        <taxon>Bacteria</taxon>
        <taxon>Pseudomonadati</taxon>
        <taxon>Pseudomonadota</taxon>
        <taxon>Gammaproteobacteria</taxon>
        <taxon>Enterobacterales</taxon>
        <taxon>Yersiniaceae</taxon>
        <taxon>Yersinia</taxon>
    </lineage>
</organism>
<evidence type="ECO:0000313" key="2">
    <source>
        <dbReference type="Proteomes" id="UP001167864"/>
    </source>
</evidence>
<accession>A0AAW7K3P8</accession>
<sequence>MMKKCLTRQFYQRYFRAIRQQQADWLSWVPMEWRLRMLADVTQWDIQQMPEKEYRKHI</sequence>
<comment type="caution">
    <text evidence="1">The sequence shown here is derived from an EMBL/GenBank/DDBJ whole genome shotgun (WGS) entry which is preliminary data.</text>
</comment>
<dbReference type="EMBL" id="JAUEHU010000011">
    <property type="protein sequence ID" value="MDN0088172.1"/>
    <property type="molecule type" value="Genomic_DNA"/>
</dbReference>
<dbReference type="InterPro" id="IPR031767">
    <property type="entry name" value="SgrT"/>
</dbReference>
<name>A0AAW7K3P8_9GAMM</name>
<proteinExistence type="predicted"/>
<dbReference type="Proteomes" id="UP001167864">
    <property type="component" value="Unassembled WGS sequence"/>
</dbReference>
<dbReference type="RefSeq" id="WP_209429076.1">
    <property type="nucleotide sequence ID" value="NZ_CPYD01000008.1"/>
</dbReference>
<protein>
    <submittedName>
        <fullName evidence="1">Glucose uptake inhibitor SgrT</fullName>
    </submittedName>
</protein>
<reference evidence="1" key="1">
    <citation type="submission" date="2023-06" db="EMBL/GenBank/DDBJ databases">
        <authorList>
            <person name="Polev D.E."/>
            <person name="Saitova A.T."/>
            <person name="Bogumilchik E.A."/>
            <person name="Kokorina G.I."/>
            <person name="Voskresenskaia E.A."/>
        </authorList>
    </citation>
    <scope>NUCLEOTIDE SEQUENCE</scope>
    <source>
        <strain evidence="1">2145 StPb PI</strain>
    </source>
</reference>